<dbReference type="Proteomes" id="UP000027222">
    <property type="component" value="Unassembled WGS sequence"/>
</dbReference>
<dbReference type="Pfam" id="PF00481">
    <property type="entry name" value="PP2C"/>
    <property type="match status" value="1"/>
</dbReference>
<evidence type="ECO:0000313" key="2">
    <source>
        <dbReference type="EMBL" id="KDR75423.1"/>
    </source>
</evidence>
<dbReference type="PANTHER" id="PTHR13832:SF792">
    <property type="entry name" value="GM14286P"/>
    <property type="match status" value="1"/>
</dbReference>
<gene>
    <name evidence="2" type="ORF">GALMADRAFT_556142</name>
</gene>
<proteinExistence type="predicted"/>
<organism evidence="2 3">
    <name type="scientific">Galerina marginata (strain CBS 339.88)</name>
    <dbReference type="NCBI Taxonomy" id="685588"/>
    <lineage>
        <taxon>Eukaryota</taxon>
        <taxon>Fungi</taxon>
        <taxon>Dikarya</taxon>
        <taxon>Basidiomycota</taxon>
        <taxon>Agaricomycotina</taxon>
        <taxon>Agaricomycetes</taxon>
        <taxon>Agaricomycetidae</taxon>
        <taxon>Agaricales</taxon>
        <taxon>Agaricineae</taxon>
        <taxon>Strophariaceae</taxon>
        <taxon>Galerina</taxon>
    </lineage>
</organism>
<dbReference type="PROSITE" id="PS51746">
    <property type="entry name" value="PPM_2"/>
    <property type="match status" value="1"/>
</dbReference>
<name>A0A067T8W8_GALM3</name>
<dbReference type="CDD" id="cd00143">
    <property type="entry name" value="PP2Cc"/>
    <property type="match status" value="1"/>
</dbReference>
<evidence type="ECO:0000259" key="1">
    <source>
        <dbReference type="PROSITE" id="PS51746"/>
    </source>
</evidence>
<dbReference type="EMBL" id="KL142381">
    <property type="protein sequence ID" value="KDR75423.1"/>
    <property type="molecule type" value="Genomic_DNA"/>
</dbReference>
<dbReference type="PANTHER" id="PTHR13832">
    <property type="entry name" value="PROTEIN PHOSPHATASE 2C"/>
    <property type="match status" value="1"/>
</dbReference>
<dbReference type="OrthoDB" id="19329at2759"/>
<dbReference type="SUPFAM" id="SSF81606">
    <property type="entry name" value="PP2C-like"/>
    <property type="match status" value="1"/>
</dbReference>
<dbReference type="STRING" id="685588.A0A067T8W8"/>
<dbReference type="InterPro" id="IPR015655">
    <property type="entry name" value="PP2C"/>
</dbReference>
<dbReference type="GO" id="GO:0004722">
    <property type="term" value="F:protein serine/threonine phosphatase activity"/>
    <property type="evidence" value="ECO:0007669"/>
    <property type="project" value="InterPro"/>
</dbReference>
<dbReference type="Gene3D" id="3.60.40.10">
    <property type="entry name" value="PPM-type phosphatase domain"/>
    <property type="match status" value="1"/>
</dbReference>
<dbReference type="HOGENOM" id="CLU_020130_0_0_1"/>
<dbReference type="InterPro" id="IPR036457">
    <property type="entry name" value="PPM-type-like_dom_sf"/>
</dbReference>
<dbReference type="SMART" id="SM00332">
    <property type="entry name" value="PP2Cc"/>
    <property type="match status" value="1"/>
</dbReference>
<evidence type="ECO:0000313" key="3">
    <source>
        <dbReference type="Proteomes" id="UP000027222"/>
    </source>
</evidence>
<feature type="domain" description="PPM-type phosphatase" evidence="1">
    <location>
        <begin position="69"/>
        <end position="442"/>
    </location>
</feature>
<keyword evidence="3" id="KW-1185">Reference proteome</keyword>
<dbReference type="AlphaFoldDB" id="A0A067T8W8"/>
<dbReference type="InterPro" id="IPR001932">
    <property type="entry name" value="PPM-type_phosphatase-like_dom"/>
</dbReference>
<protein>
    <recommendedName>
        <fullName evidence="1">PPM-type phosphatase domain-containing protein</fullName>
    </recommendedName>
</protein>
<sequence length="442" mass="48583">MTLLLIALGPCSIPLSSQSYHNSFTMPLLRKTTDMGWPQTDALWIYTLLPEPTLSDELQRLSFANSIGNTDVVSFQPCPNPEHANQDRFVIKDWPLANGTWTFRAIFDGHAGHETADYAAAQLPDAVKDHLTEALRHTQQPVASAISDALTKAISSFDKSIGDALVNIFPDQDALAKMSDEEIQRIINDDGPNSEAVVRCMRGTTVLVTLVDPSKSNMWVASLGDCAASKVVSAGHKHDNNTVLVLGTKDASGRWTSTVLSSAHNGENKVEADRVRSEHPGEQECVMDDRVLGAIAVTRAVGDFSFKLPAVYTNRVFLNSRPGFVIPEKVRSFIGRNLTPPYMSGTPDVEHIQLSGDSFLIMCTDGMMDLYEDDRLKLDAVLSKAWVRLVGENLDLAEGKNLALQLLRDGLGGTDEEKVSRMITVEMAFRWIDDTTIIVLRL</sequence>
<reference evidence="3" key="1">
    <citation type="journal article" date="2014" name="Proc. Natl. Acad. Sci. U.S.A.">
        <title>Extensive sampling of basidiomycete genomes demonstrates inadequacy of the white-rot/brown-rot paradigm for wood decay fungi.</title>
        <authorList>
            <person name="Riley R."/>
            <person name="Salamov A.A."/>
            <person name="Brown D.W."/>
            <person name="Nagy L.G."/>
            <person name="Floudas D."/>
            <person name="Held B.W."/>
            <person name="Levasseur A."/>
            <person name="Lombard V."/>
            <person name="Morin E."/>
            <person name="Otillar R."/>
            <person name="Lindquist E.A."/>
            <person name="Sun H."/>
            <person name="LaButti K.M."/>
            <person name="Schmutz J."/>
            <person name="Jabbour D."/>
            <person name="Luo H."/>
            <person name="Baker S.E."/>
            <person name="Pisabarro A.G."/>
            <person name="Walton J.D."/>
            <person name="Blanchette R.A."/>
            <person name="Henrissat B."/>
            <person name="Martin F."/>
            <person name="Cullen D."/>
            <person name="Hibbett D.S."/>
            <person name="Grigoriev I.V."/>
        </authorList>
    </citation>
    <scope>NUCLEOTIDE SEQUENCE [LARGE SCALE GENOMIC DNA]</scope>
    <source>
        <strain evidence="3">CBS 339.88</strain>
    </source>
</reference>
<accession>A0A067T8W8</accession>